<dbReference type="PANTHER" id="PTHR38791">
    <property type="entry name" value="ZN(II)2CYS6 TRANSCRIPTION FACTOR (EUROFUNG)-RELATED-RELATED"/>
    <property type="match status" value="1"/>
</dbReference>
<dbReference type="OrthoDB" id="2991872at2759"/>
<feature type="domain" description="Zn(2)-C6 fungal-type" evidence="2">
    <location>
        <begin position="7"/>
        <end position="37"/>
    </location>
</feature>
<dbReference type="GO" id="GO:0000981">
    <property type="term" value="F:DNA-binding transcription factor activity, RNA polymerase II-specific"/>
    <property type="evidence" value="ECO:0007669"/>
    <property type="project" value="InterPro"/>
</dbReference>
<dbReference type="InterPro" id="IPR036864">
    <property type="entry name" value="Zn2-C6_fun-type_DNA-bd_sf"/>
</dbReference>
<reference evidence="3 4" key="1">
    <citation type="submission" date="2015-10" db="EMBL/GenBank/DDBJ databases">
        <title>Full genome of DAOMC 229536 Phialocephala scopiformis, a fungal endophyte of spruce producing the potent anti-insectan compound rugulosin.</title>
        <authorList>
            <consortium name="DOE Joint Genome Institute"/>
            <person name="Walker A.K."/>
            <person name="Frasz S.L."/>
            <person name="Seifert K.A."/>
            <person name="Miller J.D."/>
            <person name="Mondo S.J."/>
            <person name="Labutti K."/>
            <person name="Lipzen A."/>
            <person name="Dockter R."/>
            <person name="Kennedy M."/>
            <person name="Grigoriev I.V."/>
            <person name="Spatafora J.W."/>
        </authorList>
    </citation>
    <scope>NUCLEOTIDE SEQUENCE [LARGE SCALE GENOMIC DNA]</scope>
    <source>
        <strain evidence="3 4">CBS 120377</strain>
    </source>
</reference>
<keyword evidence="1" id="KW-0539">Nucleus</keyword>
<protein>
    <recommendedName>
        <fullName evidence="2">Zn(2)-C6 fungal-type domain-containing protein</fullName>
    </recommendedName>
</protein>
<dbReference type="EMBL" id="KQ947434">
    <property type="protein sequence ID" value="KUJ08919.1"/>
    <property type="molecule type" value="Genomic_DNA"/>
</dbReference>
<evidence type="ECO:0000256" key="1">
    <source>
        <dbReference type="ARBA" id="ARBA00023242"/>
    </source>
</evidence>
<dbReference type="CDD" id="cd00067">
    <property type="entry name" value="GAL4"/>
    <property type="match status" value="1"/>
</dbReference>
<dbReference type="PROSITE" id="PS50048">
    <property type="entry name" value="ZN2_CY6_FUNGAL_2"/>
    <property type="match status" value="1"/>
</dbReference>
<proteinExistence type="predicted"/>
<gene>
    <name evidence="3" type="ORF">LY89DRAFT_658682</name>
</gene>
<dbReference type="Gene3D" id="4.10.240.10">
    <property type="entry name" value="Zn(2)-C6 fungal-type DNA-binding domain"/>
    <property type="match status" value="1"/>
</dbReference>
<accession>A0A132BA97</accession>
<dbReference type="SUPFAM" id="SSF57701">
    <property type="entry name" value="Zn2/Cys6 DNA-binding domain"/>
    <property type="match status" value="1"/>
</dbReference>
<dbReference type="SMART" id="SM00066">
    <property type="entry name" value="GAL4"/>
    <property type="match status" value="1"/>
</dbReference>
<dbReference type="RefSeq" id="XP_018063274.1">
    <property type="nucleotide sequence ID" value="XM_018212485.1"/>
</dbReference>
<dbReference type="Proteomes" id="UP000070700">
    <property type="component" value="Unassembled WGS sequence"/>
</dbReference>
<dbReference type="KEGG" id="psco:LY89DRAFT_658682"/>
<evidence type="ECO:0000313" key="4">
    <source>
        <dbReference type="Proteomes" id="UP000070700"/>
    </source>
</evidence>
<dbReference type="GO" id="GO:0008270">
    <property type="term" value="F:zinc ion binding"/>
    <property type="evidence" value="ECO:0007669"/>
    <property type="project" value="InterPro"/>
</dbReference>
<dbReference type="InterPro" id="IPR053175">
    <property type="entry name" value="DHMBA_Reg_Transcription_Factor"/>
</dbReference>
<dbReference type="AlphaFoldDB" id="A0A132BA97"/>
<dbReference type="InterPro" id="IPR001138">
    <property type="entry name" value="Zn2Cys6_DnaBD"/>
</dbReference>
<dbReference type="Pfam" id="PF00172">
    <property type="entry name" value="Zn_clus"/>
    <property type="match status" value="1"/>
</dbReference>
<name>A0A132BA97_MOLSC</name>
<dbReference type="InParanoid" id="A0A132BA97"/>
<organism evidence="3 4">
    <name type="scientific">Mollisia scopiformis</name>
    <name type="common">Conifer needle endophyte fungus</name>
    <name type="synonym">Phialocephala scopiformis</name>
    <dbReference type="NCBI Taxonomy" id="149040"/>
    <lineage>
        <taxon>Eukaryota</taxon>
        <taxon>Fungi</taxon>
        <taxon>Dikarya</taxon>
        <taxon>Ascomycota</taxon>
        <taxon>Pezizomycotina</taxon>
        <taxon>Leotiomycetes</taxon>
        <taxon>Helotiales</taxon>
        <taxon>Mollisiaceae</taxon>
        <taxon>Mollisia</taxon>
    </lineage>
</organism>
<sequence>MPFPSRGCRTCKQRRVKCDEARPICNRCQRAKIVCHTVKDEGSFVFLDENVYAAGRKKRPRGPNVNFGTTTSQGVLSPQMSTQFSQNCSVPRTLSIPVGEQALTYYFHHYVDAPQSLSGIMDGHVKGAMIDGCYSQPGSILSLAIFAISHATFGRARKSHASLAVASTKYSKALTKTNLALRNDSKAMNDKVLLAMMLLSYYENSVTGKISTSPSQSIQTVASQSFYHLEGAMAILKLRRQQQQRTEHSAELDKLVRRQLLRSILLRSIPVPPWLRDGSQYGEQGFVLEFDVCMVRAAELRHQASTIQAESAAESFPERFTRKVKLRSLLSEAQALDEDLVSWSSELSPEDRYITHIIQTDRTHEVNKTFDNTVHVYATVWHAGMWNRYRAVRLAVNDVIFKTLLELKDPDLNYAEEAAKSRTNKLADDLCASISYMLGEVVLRHDITIVSKTPTSLSFSVKASTASFLCWPLAMVAMMPGLSCSHQFYLRSRLLDVSEIVDDGLLKTVAEGFPNKVSHGIAKLELGDCYTDKG</sequence>
<evidence type="ECO:0000313" key="3">
    <source>
        <dbReference type="EMBL" id="KUJ08919.1"/>
    </source>
</evidence>
<evidence type="ECO:0000259" key="2">
    <source>
        <dbReference type="PROSITE" id="PS50048"/>
    </source>
</evidence>
<keyword evidence="4" id="KW-1185">Reference proteome</keyword>
<dbReference type="PROSITE" id="PS00463">
    <property type="entry name" value="ZN2_CY6_FUNGAL_1"/>
    <property type="match status" value="1"/>
</dbReference>
<dbReference type="GeneID" id="28822211"/>